<feature type="domain" description="Aminoglycoside phosphotransferase" evidence="2">
    <location>
        <begin position="78"/>
        <end position="294"/>
    </location>
</feature>
<evidence type="ECO:0000313" key="3">
    <source>
        <dbReference type="EMBL" id="KAJ7100123.1"/>
    </source>
</evidence>
<dbReference type="PANTHER" id="PTHR36091:SF2">
    <property type="entry name" value="AMINOGLYCOSIDE PHOSPHOTRANSFERASE DOMAIN-CONTAINING PROTEIN"/>
    <property type="match status" value="1"/>
</dbReference>
<feature type="coiled-coil region" evidence="1">
    <location>
        <begin position="406"/>
        <end position="433"/>
    </location>
</feature>
<dbReference type="AlphaFoldDB" id="A0AAD6Y015"/>
<dbReference type="InterPro" id="IPR011009">
    <property type="entry name" value="Kinase-like_dom_sf"/>
</dbReference>
<dbReference type="InterPro" id="IPR051035">
    <property type="entry name" value="Mito_inheritance_9"/>
</dbReference>
<proteinExistence type="predicted"/>
<keyword evidence="3" id="KW-0418">Kinase</keyword>
<organism evidence="3 4">
    <name type="scientific">Mycena belliarum</name>
    <dbReference type="NCBI Taxonomy" id="1033014"/>
    <lineage>
        <taxon>Eukaryota</taxon>
        <taxon>Fungi</taxon>
        <taxon>Dikarya</taxon>
        <taxon>Basidiomycota</taxon>
        <taxon>Agaricomycotina</taxon>
        <taxon>Agaricomycetes</taxon>
        <taxon>Agaricomycetidae</taxon>
        <taxon>Agaricales</taxon>
        <taxon>Marasmiineae</taxon>
        <taxon>Mycenaceae</taxon>
        <taxon>Mycena</taxon>
    </lineage>
</organism>
<evidence type="ECO:0000256" key="1">
    <source>
        <dbReference type="SAM" id="Coils"/>
    </source>
</evidence>
<dbReference type="InterPro" id="IPR002575">
    <property type="entry name" value="Aminoglycoside_PTrfase"/>
</dbReference>
<sequence length="490" mass="55450">MSSSPADLYNYTSERRREFDVDALCRLAAQSVGWSSRDIDSFVKLVKGGINNRTSNCMTGFKMVAHIPYSLTAPKFYALASEVATMHLLRPSGLPDPEVCDYCPSSDNAAKTEYILMSDVWEELAEPEIASVVRQLVQLESRIMSIPFPARGSLYYAKDLEKFCVGPDARLPMWFGRRSQLDVDRGTMSAALVAAARKELAYPEQFGRLLLPFYRGRRESYEFKEQSPSDHAQTLERYLLVAPLLIPDIPAVRPSRIRHPDLRPGNIVVSTSPDSDQLEIVGLLDWQHASILPPCLFANIPSPLQNYDDPVSQAGAPPALPANIHELDEFEQSDAMELHRRRLVHFHYVQSTKKHNKLHYHASSDPACMFLCRLYDRAGATESWGWLVGKDVLCPIAFDADDLRRTKDLSERLQLAEENLEGLRRIIEHYETAKFLAESFKQKILACSKDEQERAQFEAEWVSNDMDEEWHAAARGDPDRTASCILGTQL</sequence>
<comment type="caution">
    <text evidence="3">The sequence shown here is derived from an EMBL/GenBank/DDBJ whole genome shotgun (WGS) entry which is preliminary data.</text>
</comment>
<evidence type="ECO:0000259" key="2">
    <source>
        <dbReference type="Pfam" id="PF01636"/>
    </source>
</evidence>
<keyword evidence="4" id="KW-1185">Reference proteome</keyword>
<dbReference type="SUPFAM" id="SSF56112">
    <property type="entry name" value="Protein kinase-like (PK-like)"/>
    <property type="match status" value="1"/>
</dbReference>
<evidence type="ECO:0000313" key="4">
    <source>
        <dbReference type="Proteomes" id="UP001222325"/>
    </source>
</evidence>
<dbReference type="GO" id="GO:0016301">
    <property type="term" value="F:kinase activity"/>
    <property type="evidence" value="ECO:0007669"/>
    <property type="project" value="UniProtKB-KW"/>
</dbReference>
<dbReference type="GO" id="GO:0005739">
    <property type="term" value="C:mitochondrion"/>
    <property type="evidence" value="ECO:0007669"/>
    <property type="project" value="TreeGrafter"/>
</dbReference>
<keyword evidence="1" id="KW-0175">Coiled coil</keyword>
<reference evidence="3" key="1">
    <citation type="submission" date="2023-03" db="EMBL/GenBank/DDBJ databases">
        <title>Massive genome expansion in bonnet fungi (Mycena s.s.) driven by repeated elements and novel gene families across ecological guilds.</title>
        <authorList>
            <consortium name="Lawrence Berkeley National Laboratory"/>
            <person name="Harder C.B."/>
            <person name="Miyauchi S."/>
            <person name="Viragh M."/>
            <person name="Kuo A."/>
            <person name="Thoen E."/>
            <person name="Andreopoulos B."/>
            <person name="Lu D."/>
            <person name="Skrede I."/>
            <person name="Drula E."/>
            <person name="Henrissat B."/>
            <person name="Morin E."/>
            <person name="Kohler A."/>
            <person name="Barry K."/>
            <person name="LaButti K."/>
            <person name="Morin E."/>
            <person name="Salamov A."/>
            <person name="Lipzen A."/>
            <person name="Mereny Z."/>
            <person name="Hegedus B."/>
            <person name="Baldrian P."/>
            <person name="Stursova M."/>
            <person name="Weitz H."/>
            <person name="Taylor A."/>
            <person name="Grigoriev I.V."/>
            <person name="Nagy L.G."/>
            <person name="Martin F."/>
            <person name="Kauserud H."/>
        </authorList>
    </citation>
    <scope>NUCLEOTIDE SEQUENCE</scope>
    <source>
        <strain evidence="3">CBHHK173m</strain>
    </source>
</reference>
<name>A0AAD6Y015_9AGAR</name>
<protein>
    <submittedName>
        <fullName evidence="3">Protein kinase subdomain-containing protein PKL/CAK/Fmp29</fullName>
    </submittedName>
</protein>
<accession>A0AAD6Y015</accession>
<dbReference type="Pfam" id="PF01636">
    <property type="entry name" value="APH"/>
    <property type="match status" value="1"/>
</dbReference>
<dbReference type="Gene3D" id="3.90.1200.10">
    <property type="match status" value="1"/>
</dbReference>
<dbReference type="Proteomes" id="UP001222325">
    <property type="component" value="Unassembled WGS sequence"/>
</dbReference>
<keyword evidence="3" id="KW-0808">Transferase</keyword>
<dbReference type="EMBL" id="JARJCN010000006">
    <property type="protein sequence ID" value="KAJ7100123.1"/>
    <property type="molecule type" value="Genomic_DNA"/>
</dbReference>
<dbReference type="PANTHER" id="PTHR36091">
    <property type="entry name" value="ALTERED INHERITANCE OF MITOCHONDRIA PROTEIN 9, MITOCHONDRIAL"/>
    <property type="match status" value="1"/>
</dbReference>
<gene>
    <name evidence="3" type="ORF">B0H15DRAFT_920076</name>
</gene>